<evidence type="ECO:0000313" key="2">
    <source>
        <dbReference type="Proteomes" id="UP000199371"/>
    </source>
</evidence>
<accession>A0A1H6K7G4</accession>
<name>A0A1H6K7G4_9GAMM</name>
<sequence length="98" mass="11562">MWNLPTLLLEVWMCPDENNLGEYLPACLPFGPEGDAARSLIDPDSFCLLVFFAESHFDAMSYYYRLVHNERYTTNNPEDYRPYPAKSIEIQRKFLSRF</sequence>
<organism evidence="1 2">
    <name type="scientific">Rheinheimera pacifica</name>
    <dbReference type="NCBI Taxonomy" id="173990"/>
    <lineage>
        <taxon>Bacteria</taxon>
        <taxon>Pseudomonadati</taxon>
        <taxon>Pseudomonadota</taxon>
        <taxon>Gammaproteobacteria</taxon>
        <taxon>Chromatiales</taxon>
        <taxon>Chromatiaceae</taxon>
        <taxon>Rheinheimera</taxon>
    </lineage>
</organism>
<dbReference type="Proteomes" id="UP000199371">
    <property type="component" value="Unassembled WGS sequence"/>
</dbReference>
<reference evidence="2" key="1">
    <citation type="submission" date="2016-10" db="EMBL/GenBank/DDBJ databases">
        <authorList>
            <person name="Varghese N."/>
            <person name="Submissions S."/>
        </authorList>
    </citation>
    <scope>NUCLEOTIDE SEQUENCE [LARGE SCALE GENOMIC DNA]</scope>
    <source>
        <strain evidence="2">DSM 17616</strain>
    </source>
</reference>
<gene>
    <name evidence="1" type="ORF">SAMN05660691_00933</name>
</gene>
<evidence type="ECO:0000313" key="1">
    <source>
        <dbReference type="EMBL" id="SEH71171.1"/>
    </source>
</evidence>
<dbReference type="AlphaFoldDB" id="A0A1H6K7G4"/>
<protein>
    <submittedName>
        <fullName evidence="1">Uncharacterized protein</fullName>
    </submittedName>
</protein>
<keyword evidence="2" id="KW-1185">Reference proteome</keyword>
<dbReference type="EMBL" id="FNXF01000003">
    <property type="protein sequence ID" value="SEH71171.1"/>
    <property type="molecule type" value="Genomic_DNA"/>
</dbReference>
<dbReference type="STRING" id="173990.SAMN05660691_00933"/>
<proteinExistence type="predicted"/>